<dbReference type="GO" id="GO:0043041">
    <property type="term" value="P:amino acid activation for nonribosomal peptide biosynthetic process"/>
    <property type="evidence" value="ECO:0007669"/>
    <property type="project" value="TreeGrafter"/>
</dbReference>
<dbReference type="InterPro" id="IPR020845">
    <property type="entry name" value="AMP-binding_CS"/>
</dbReference>
<feature type="compositionally biased region" description="Gly residues" evidence="1">
    <location>
        <begin position="564"/>
        <end position="573"/>
    </location>
</feature>
<feature type="compositionally biased region" description="Basic residues" evidence="1">
    <location>
        <begin position="594"/>
        <end position="605"/>
    </location>
</feature>
<dbReference type="InterPro" id="IPR045851">
    <property type="entry name" value="AMP-bd_C_sf"/>
</dbReference>
<dbReference type="SUPFAM" id="SSF56801">
    <property type="entry name" value="Acetyl-CoA synthetase-like"/>
    <property type="match status" value="1"/>
</dbReference>
<proteinExistence type="predicted"/>
<sequence length="625" mass="65379">MTADGAQLIGLPSDLPAGQADRPALLGERTVTYGELAADVTATAAALRALGARPGDRAAIWMDKQPRYAEAILAALRAGCAYVPLDGGQPAARAATILADASPVVLFTDARHLAALDGHTLPASVRAVVVTGAPRDSSGYGAPDGAEVCAWADFAARAPGATDAPAAQPDGPDGDALAALLYTSGSTGVPKGVKISHRNLANFTGWARTELDVGPDDVFANHASFNFDLSTFDLFTALGAGAAVWIIDEPRARDASELAAGIVRHGVTVWYSVPSVLNLLTVSGALTPERAAGLRYVLFAGEVYPMPQLRALAALLPEHTVLYNLYGPTETNVCTFHRVGTADLARDEPAPIGLPISNTRVSVVDEAGRAVTGAGAVGELVVEGDCVTPGYWGRESEPAAAGHRARRHATGDLVTREDGRLVYRGRIDRMVKLSGYRIELGEIEAAVLRHPAVADAAVVVADAPGGQAGQVGQAGQQGNRETQRRLALYYTLREGAAKPTLVQLKQHCARHLPGYMLPQMATVLGRAAAQRQRQDGLRPAHGGRRKTGRAPARPYAAHRRRYRGGGADGAGRGARGDSSSGPDPPPRTGGRACGARRARARRRRPWSTCCAGTRDTARTPSPTAS</sequence>
<dbReference type="InterPro" id="IPR042099">
    <property type="entry name" value="ANL_N_sf"/>
</dbReference>
<keyword evidence="3" id="KW-0436">Ligase</keyword>
<dbReference type="PANTHER" id="PTHR45527:SF1">
    <property type="entry name" value="FATTY ACID SYNTHASE"/>
    <property type="match status" value="1"/>
</dbReference>
<dbReference type="PROSITE" id="PS00455">
    <property type="entry name" value="AMP_BINDING"/>
    <property type="match status" value="1"/>
</dbReference>
<reference evidence="3" key="1">
    <citation type="journal article" date="2009" name="J. Antibiot.">
        <title>Prodigiosin biosynthesis gene cluster in the roseophilin producer Streptomyces griseoviridis.</title>
        <authorList>
            <person name="Kawasaki T."/>
            <person name="Sakurai F."/>
            <person name="Nagatsuka S."/>
            <person name="Hayakawa Y."/>
        </authorList>
    </citation>
    <scope>NUCLEOTIDE SEQUENCE</scope>
    <source>
        <strain evidence="3">2464-S5</strain>
    </source>
</reference>
<protein>
    <submittedName>
        <fullName evidence="3">Putative L-prolyl-AMP ligase</fullName>
    </submittedName>
</protein>
<evidence type="ECO:0000313" key="3">
    <source>
        <dbReference type="EMBL" id="BAG84247.1"/>
    </source>
</evidence>
<dbReference type="AlphaFoldDB" id="B6VRQ7"/>
<dbReference type="Gene3D" id="3.40.50.12780">
    <property type="entry name" value="N-terminal domain of ligase-like"/>
    <property type="match status" value="1"/>
</dbReference>
<evidence type="ECO:0000259" key="2">
    <source>
        <dbReference type="Pfam" id="PF00501"/>
    </source>
</evidence>
<name>B6VRQ7_STRGD</name>
<organism evidence="3">
    <name type="scientific">Streptomyces griseoviridis</name>
    <dbReference type="NCBI Taxonomy" id="45398"/>
    <lineage>
        <taxon>Bacteria</taxon>
        <taxon>Bacillati</taxon>
        <taxon>Actinomycetota</taxon>
        <taxon>Actinomycetes</taxon>
        <taxon>Kitasatosporales</taxon>
        <taxon>Streptomycetaceae</taxon>
        <taxon>Streptomyces</taxon>
    </lineage>
</organism>
<dbReference type="GO" id="GO:0031177">
    <property type="term" value="F:phosphopantetheine binding"/>
    <property type="evidence" value="ECO:0007669"/>
    <property type="project" value="TreeGrafter"/>
</dbReference>
<dbReference type="EMBL" id="AB469822">
    <property type="protein sequence ID" value="BAG84247.1"/>
    <property type="molecule type" value="Genomic_DNA"/>
</dbReference>
<dbReference type="Pfam" id="PF00501">
    <property type="entry name" value="AMP-binding"/>
    <property type="match status" value="1"/>
</dbReference>
<dbReference type="GO" id="GO:0016874">
    <property type="term" value="F:ligase activity"/>
    <property type="evidence" value="ECO:0007669"/>
    <property type="project" value="UniProtKB-KW"/>
</dbReference>
<evidence type="ECO:0000256" key="1">
    <source>
        <dbReference type="SAM" id="MobiDB-lite"/>
    </source>
</evidence>
<dbReference type="PANTHER" id="PTHR45527">
    <property type="entry name" value="NONRIBOSOMAL PEPTIDE SYNTHETASE"/>
    <property type="match status" value="1"/>
</dbReference>
<gene>
    <name evidence="3" type="primary">rphM</name>
</gene>
<dbReference type="InterPro" id="IPR000873">
    <property type="entry name" value="AMP-dep_synth/lig_dom"/>
</dbReference>
<dbReference type="GO" id="GO:0044550">
    <property type="term" value="P:secondary metabolite biosynthetic process"/>
    <property type="evidence" value="ECO:0007669"/>
    <property type="project" value="TreeGrafter"/>
</dbReference>
<accession>B6VRQ7</accession>
<dbReference type="GO" id="GO:0005737">
    <property type="term" value="C:cytoplasm"/>
    <property type="evidence" value="ECO:0007669"/>
    <property type="project" value="TreeGrafter"/>
</dbReference>
<feature type="region of interest" description="Disordered" evidence="1">
    <location>
        <begin position="526"/>
        <end position="625"/>
    </location>
</feature>
<dbReference type="Gene3D" id="3.30.300.30">
    <property type="match status" value="1"/>
</dbReference>
<feature type="domain" description="AMP-dependent synthetase/ligase" evidence="2">
    <location>
        <begin position="17"/>
        <end position="392"/>
    </location>
</feature>
<dbReference type="InterPro" id="IPR010071">
    <property type="entry name" value="AA_adenyl_dom"/>
</dbReference>
<dbReference type="NCBIfam" id="TIGR01733">
    <property type="entry name" value="AA-adenyl-dom"/>
    <property type="match status" value="1"/>
</dbReference>